<evidence type="ECO:0000313" key="1">
    <source>
        <dbReference type="EMBL" id="PIE31674.1"/>
    </source>
</evidence>
<name>A0A2G6K7P6_9BACT</name>
<proteinExistence type="predicted"/>
<gene>
    <name evidence="1" type="ORF">CSA56_17635</name>
</gene>
<reference evidence="1 2" key="1">
    <citation type="submission" date="2017-10" db="EMBL/GenBank/DDBJ databases">
        <title>Novel microbial diversity and functional potential in the marine mammal oral microbiome.</title>
        <authorList>
            <person name="Dudek N.K."/>
            <person name="Sun C.L."/>
            <person name="Burstein D."/>
            <person name="Kantor R.S."/>
            <person name="Aliaga Goltsman D.S."/>
            <person name="Bik E.M."/>
            <person name="Thomas B.C."/>
            <person name="Banfield J.F."/>
            <person name="Relman D.A."/>
        </authorList>
    </citation>
    <scope>NUCLEOTIDE SEQUENCE [LARGE SCALE GENOMIC DNA]</scope>
    <source>
        <strain evidence="1">DOLJORAL78_47_16</strain>
    </source>
</reference>
<dbReference type="AlphaFoldDB" id="A0A2G6K7P6"/>
<evidence type="ECO:0000313" key="2">
    <source>
        <dbReference type="Proteomes" id="UP000230821"/>
    </source>
</evidence>
<sequence>MAESQFDTIIGKCDAIKGQSDLTPIEEEEYARVKSIILAKKNQLQYIDVYFIDEASGNRLDEVLNCYEREGMVLKDLVDKASQTVDADRKSALMQAFKAISPLSTAAIQQFEDLVDDFRAFGGSEGLSRISILSAFVGPNETNPDDFANPMIVERATVVIATSTPAP</sequence>
<organism evidence="1 2">
    <name type="scientific">candidate division KSB3 bacterium</name>
    <dbReference type="NCBI Taxonomy" id="2044937"/>
    <lineage>
        <taxon>Bacteria</taxon>
        <taxon>candidate division KSB3</taxon>
    </lineage>
</organism>
<accession>A0A2G6K7P6</accession>
<protein>
    <submittedName>
        <fullName evidence="1">Uncharacterized protein</fullName>
    </submittedName>
</protein>
<comment type="caution">
    <text evidence="1">The sequence shown here is derived from an EMBL/GenBank/DDBJ whole genome shotgun (WGS) entry which is preliminary data.</text>
</comment>
<dbReference type="Proteomes" id="UP000230821">
    <property type="component" value="Unassembled WGS sequence"/>
</dbReference>
<dbReference type="EMBL" id="PDSK01000133">
    <property type="protein sequence ID" value="PIE31674.1"/>
    <property type="molecule type" value="Genomic_DNA"/>
</dbReference>